<keyword evidence="1" id="KW-0472">Membrane</keyword>
<dbReference type="STRING" id="1434232.MAIT1_01327"/>
<gene>
    <name evidence="2" type="ORF">MAIT1_01327</name>
</gene>
<evidence type="ECO:0008006" key="4">
    <source>
        <dbReference type="Google" id="ProtNLM"/>
    </source>
</evidence>
<keyword evidence="1" id="KW-0812">Transmembrane</keyword>
<evidence type="ECO:0000256" key="1">
    <source>
        <dbReference type="SAM" id="Phobius"/>
    </source>
</evidence>
<accession>A0A1Y2K142</accession>
<evidence type="ECO:0000313" key="2">
    <source>
        <dbReference type="EMBL" id="OSM01387.1"/>
    </source>
</evidence>
<protein>
    <recommendedName>
        <fullName evidence="4">LamG-like jellyroll fold domain-containing protein</fullName>
    </recommendedName>
</protein>
<organism evidence="2 3">
    <name type="scientific">Magnetofaba australis IT-1</name>
    <dbReference type="NCBI Taxonomy" id="1434232"/>
    <lineage>
        <taxon>Bacteria</taxon>
        <taxon>Pseudomonadati</taxon>
        <taxon>Pseudomonadota</taxon>
        <taxon>Magnetococcia</taxon>
        <taxon>Magnetococcales</taxon>
        <taxon>Magnetococcaceae</taxon>
        <taxon>Magnetofaba</taxon>
    </lineage>
</organism>
<evidence type="ECO:0000313" key="3">
    <source>
        <dbReference type="Proteomes" id="UP000194003"/>
    </source>
</evidence>
<dbReference type="InterPro" id="IPR013320">
    <property type="entry name" value="ConA-like_dom_sf"/>
</dbReference>
<reference evidence="2 3" key="1">
    <citation type="journal article" date="2016" name="BMC Genomics">
        <title>Combined genomic and structural analyses of a cultured magnetotactic bacterium reveals its niche adaptation to a dynamic environment.</title>
        <authorList>
            <person name="Araujo A.C."/>
            <person name="Morillo V."/>
            <person name="Cypriano J."/>
            <person name="Teixeira L.C."/>
            <person name="Leao P."/>
            <person name="Lyra S."/>
            <person name="Almeida L.G."/>
            <person name="Bazylinski D.A."/>
            <person name="Vasconcellos A.T."/>
            <person name="Abreu F."/>
            <person name="Lins U."/>
        </authorList>
    </citation>
    <scope>NUCLEOTIDE SEQUENCE [LARGE SCALE GENOMIC DNA]</scope>
    <source>
        <strain evidence="2 3">IT-1</strain>
    </source>
</reference>
<name>A0A1Y2K142_9PROT</name>
<proteinExistence type="predicted"/>
<dbReference type="SUPFAM" id="SSF49899">
    <property type="entry name" value="Concanavalin A-like lectins/glucanases"/>
    <property type="match status" value="1"/>
</dbReference>
<dbReference type="Pfam" id="PF13385">
    <property type="entry name" value="Laminin_G_3"/>
    <property type="match status" value="1"/>
</dbReference>
<keyword evidence="3" id="KW-1185">Reference proteome</keyword>
<dbReference type="EMBL" id="LVJN01000020">
    <property type="protein sequence ID" value="OSM01387.1"/>
    <property type="molecule type" value="Genomic_DNA"/>
</dbReference>
<keyword evidence="1" id="KW-1133">Transmembrane helix</keyword>
<dbReference type="Gene3D" id="2.60.120.200">
    <property type="match status" value="1"/>
</dbReference>
<feature type="transmembrane region" description="Helical" evidence="1">
    <location>
        <begin position="20"/>
        <end position="39"/>
    </location>
</feature>
<comment type="caution">
    <text evidence="2">The sequence shown here is derived from an EMBL/GenBank/DDBJ whole genome shotgun (WGS) entry which is preliminary data.</text>
</comment>
<dbReference type="AlphaFoldDB" id="A0A1Y2K142"/>
<sequence>MDMNAPSQRLPRRREAGFGMMYAVSVLMAVLAIASAVLLPKVTEFASLMTASKDREIMKSARDAVEGFMQQNNRLPCPSATNDGSEDCGVEVGFLPYRDIGLANGNDTVNNGLRYGVYRDGTSNFDAATSRVDLCNQLITLVAAAPNTTDLHVTSDGTNAVKNVPFLIATGGPTDADHDGADGFFDGYNESGQGAGTTANSFNEDDMAQTITSGAGATTHTNDYDDRVITAITNRESLRNAGTTISTLTAEDADFEYLKDLVGRGTEAWWQMDAAAPLEDSSCNQVENLVPTGTTSAPAQTADRHSTANSAYHFECTVVGSCDDGNSGGISGATASNGVIDGGEFLNRDGYVSIASTAIGSNDAANWTNFSYSFWVNIPTANTSTSWQTFISSGLGSINYVPNSDTMQIHIYDDRDGLNTTAANFYRESITQDLNDGNWHHIVYTVSGTGSSTSYVAYVDGSEVQNTTSMTLSDAGTNKYNDNHVWIGALDFNSTPYFPATGSIDDVRIYSKALSADEVSAIYTCENSTSCN</sequence>
<dbReference type="Proteomes" id="UP000194003">
    <property type="component" value="Unassembled WGS sequence"/>
</dbReference>